<reference evidence="2 3" key="1">
    <citation type="submission" date="2024-06" db="EMBL/GenBank/DDBJ databases">
        <title>Genomic Encyclopedia of Type Strains, Phase IV (KMG-IV): sequencing the most valuable type-strain genomes for metagenomic binning, comparative biology and taxonomic classification.</title>
        <authorList>
            <person name="Goeker M."/>
        </authorList>
    </citation>
    <scope>NUCLEOTIDE SEQUENCE [LARGE SCALE GENOMIC DNA]</scope>
    <source>
        <strain evidence="2 3">DSM 28102</strain>
    </source>
</reference>
<sequence length="41" mass="4419">MSWIVIGLLALVFVFFTVSGGIGLLIGRANGNDTRGRGRKR</sequence>
<keyword evidence="1" id="KW-1133">Transmembrane helix</keyword>
<name>A0ABV2IDQ0_9HYPH</name>
<gene>
    <name evidence="2" type="ORF">ABID12_002975</name>
</gene>
<dbReference type="RefSeq" id="WP_354434891.1">
    <property type="nucleotide sequence ID" value="NZ_JBEPLY010000011.1"/>
</dbReference>
<comment type="caution">
    <text evidence="2">The sequence shown here is derived from an EMBL/GenBank/DDBJ whole genome shotgun (WGS) entry which is preliminary data.</text>
</comment>
<proteinExistence type="predicted"/>
<evidence type="ECO:0000313" key="2">
    <source>
        <dbReference type="EMBL" id="MET3601024.1"/>
    </source>
</evidence>
<keyword evidence="1" id="KW-0812">Transmembrane</keyword>
<keyword evidence="1" id="KW-0472">Membrane</keyword>
<protein>
    <submittedName>
        <fullName evidence="2">Uncharacterized protein</fullName>
    </submittedName>
</protein>
<dbReference type="EMBL" id="JBEPLY010000011">
    <property type="protein sequence ID" value="MET3601024.1"/>
    <property type="molecule type" value="Genomic_DNA"/>
</dbReference>
<accession>A0ABV2IDQ0</accession>
<feature type="transmembrane region" description="Helical" evidence="1">
    <location>
        <begin position="6"/>
        <end position="27"/>
    </location>
</feature>
<evidence type="ECO:0000256" key="1">
    <source>
        <dbReference type="SAM" id="Phobius"/>
    </source>
</evidence>
<keyword evidence="3" id="KW-1185">Reference proteome</keyword>
<dbReference type="Proteomes" id="UP001549164">
    <property type="component" value="Unassembled WGS sequence"/>
</dbReference>
<organism evidence="2 3">
    <name type="scientific">Martelella mangrovi</name>
    <dbReference type="NCBI Taxonomy" id="1397477"/>
    <lineage>
        <taxon>Bacteria</taxon>
        <taxon>Pseudomonadati</taxon>
        <taxon>Pseudomonadota</taxon>
        <taxon>Alphaproteobacteria</taxon>
        <taxon>Hyphomicrobiales</taxon>
        <taxon>Aurantimonadaceae</taxon>
        <taxon>Martelella</taxon>
    </lineage>
</organism>
<evidence type="ECO:0000313" key="3">
    <source>
        <dbReference type="Proteomes" id="UP001549164"/>
    </source>
</evidence>